<sequence length="158" mass="17941">MTELKCQFHGDPQPSVSWLKNGQPIIRDPDFDVRIRASSSTLTIYYPTYDHQGHKFTFSFDDIGEVPKVFRELENISCSDGQTVILECIILGEPAPKVKWFQNKTQLAPDDRISIERDGDNIALEIQNIAKGDQGEYICEAVNYNVIQNLEHPGKLIC</sequence>
<feature type="domain" description="Ig-like" evidence="4">
    <location>
        <begin position="67"/>
        <end position="151"/>
    </location>
</feature>
<reference evidence="5" key="2">
    <citation type="submission" date="2025-08" db="UniProtKB">
        <authorList>
            <consortium name="Ensembl"/>
        </authorList>
    </citation>
    <scope>IDENTIFICATION</scope>
</reference>
<reference evidence="5" key="3">
    <citation type="submission" date="2025-09" db="UniProtKB">
        <authorList>
            <consortium name="Ensembl"/>
        </authorList>
    </citation>
    <scope>IDENTIFICATION</scope>
</reference>
<dbReference type="GO" id="GO:0004672">
    <property type="term" value="F:protein kinase activity"/>
    <property type="evidence" value="ECO:0007669"/>
    <property type="project" value="TreeGrafter"/>
</dbReference>
<keyword evidence="3" id="KW-0393">Immunoglobulin domain</keyword>
<dbReference type="InterPro" id="IPR003598">
    <property type="entry name" value="Ig_sub2"/>
</dbReference>
<evidence type="ECO:0000313" key="6">
    <source>
        <dbReference type="Proteomes" id="UP001501920"/>
    </source>
</evidence>
<dbReference type="CDD" id="cd00096">
    <property type="entry name" value="Ig"/>
    <property type="match status" value="1"/>
</dbReference>
<dbReference type="GeneTree" id="ENSGT01110000267173"/>
<dbReference type="Gene3D" id="2.60.40.10">
    <property type="entry name" value="Immunoglobulins"/>
    <property type="match status" value="2"/>
</dbReference>
<evidence type="ECO:0000256" key="2">
    <source>
        <dbReference type="ARBA" id="ARBA00022490"/>
    </source>
</evidence>
<dbReference type="PANTHER" id="PTHR47633">
    <property type="entry name" value="IMMUNOGLOBULIN"/>
    <property type="match status" value="1"/>
</dbReference>
<dbReference type="SMART" id="SM00409">
    <property type="entry name" value="IG"/>
    <property type="match status" value="1"/>
</dbReference>
<proteinExistence type="predicted"/>
<dbReference type="InterPro" id="IPR003599">
    <property type="entry name" value="Ig_sub"/>
</dbReference>
<keyword evidence="6" id="KW-1185">Reference proteome</keyword>
<accession>A0AAR2KJJ3</accession>
<keyword evidence="2" id="KW-0963">Cytoplasm</keyword>
<dbReference type="FunFam" id="2.60.40.10:FF:000425">
    <property type="entry name" value="Myosin light chain kinase"/>
    <property type="match status" value="1"/>
</dbReference>
<dbReference type="AlphaFoldDB" id="A0AAR2KJJ3"/>
<dbReference type="InterPro" id="IPR036179">
    <property type="entry name" value="Ig-like_dom_sf"/>
</dbReference>
<dbReference type="InterPro" id="IPR013098">
    <property type="entry name" value="Ig_I-set"/>
</dbReference>
<dbReference type="PROSITE" id="PS50835">
    <property type="entry name" value="IG_LIKE"/>
    <property type="match status" value="2"/>
</dbReference>
<dbReference type="GO" id="GO:0005737">
    <property type="term" value="C:cytoplasm"/>
    <property type="evidence" value="ECO:0007669"/>
    <property type="project" value="UniProtKB-SubCell"/>
</dbReference>
<name>A0AAR2KJJ3_PYGNA</name>
<dbReference type="Proteomes" id="UP001501920">
    <property type="component" value="Chromosome 6"/>
</dbReference>
<evidence type="ECO:0000256" key="3">
    <source>
        <dbReference type="ARBA" id="ARBA00023319"/>
    </source>
</evidence>
<evidence type="ECO:0000313" key="5">
    <source>
        <dbReference type="Ensembl" id="ENSPNAP00000064483.1"/>
    </source>
</evidence>
<protein>
    <recommendedName>
        <fullName evidence="4">Ig-like domain-containing protein</fullName>
    </recommendedName>
</protein>
<evidence type="ECO:0000259" key="4">
    <source>
        <dbReference type="PROSITE" id="PS50835"/>
    </source>
</evidence>
<dbReference type="InterPro" id="IPR007110">
    <property type="entry name" value="Ig-like_dom"/>
</dbReference>
<dbReference type="SMART" id="SM00408">
    <property type="entry name" value="IGc2"/>
    <property type="match status" value="1"/>
</dbReference>
<comment type="subcellular location">
    <subcellularLocation>
        <location evidence="1">Cytoplasm</location>
    </subcellularLocation>
</comment>
<feature type="domain" description="Ig-like" evidence="4">
    <location>
        <begin position="1"/>
        <end position="44"/>
    </location>
</feature>
<organism evidence="5 6">
    <name type="scientific">Pygocentrus nattereri</name>
    <name type="common">Red-bellied piranha</name>
    <dbReference type="NCBI Taxonomy" id="42514"/>
    <lineage>
        <taxon>Eukaryota</taxon>
        <taxon>Metazoa</taxon>
        <taxon>Chordata</taxon>
        <taxon>Craniata</taxon>
        <taxon>Vertebrata</taxon>
        <taxon>Euteleostomi</taxon>
        <taxon>Actinopterygii</taxon>
        <taxon>Neopterygii</taxon>
        <taxon>Teleostei</taxon>
        <taxon>Ostariophysi</taxon>
        <taxon>Characiformes</taxon>
        <taxon>Characoidei</taxon>
        <taxon>Pygocentrus</taxon>
    </lineage>
</organism>
<dbReference type="Ensembl" id="ENSPNAT00000052248.1">
    <property type="protein sequence ID" value="ENSPNAP00000064483.1"/>
    <property type="gene ID" value="ENSPNAG00000032016.1"/>
</dbReference>
<evidence type="ECO:0000256" key="1">
    <source>
        <dbReference type="ARBA" id="ARBA00004496"/>
    </source>
</evidence>
<dbReference type="Pfam" id="PF07679">
    <property type="entry name" value="I-set"/>
    <property type="match status" value="2"/>
</dbReference>
<reference evidence="5 6" key="1">
    <citation type="submission" date="2020-10" db="EMBL/GenBank/DDBJ databases">
        <title>Pygocentrus nattereri (red-bellied piranha) genome, fPygNat1, primary haplotype.</title>
        <authorList>
            <person name="Myers G."/>
            <person name="Meyer A."/>
            <person name="Karagic N."/>
            <person name="Pippel M."/>
            <person name="Winkler S."/>
            <person name="Tracey A."/>
            <person name="Wood J."/>
            <person name="Formenti G."/>
            <person name="Howe K."/>
            <person name="Fedrigo O."/>
            <person name="Jarvis E.D."/>
        </authorList>
    </citation>
    <scope>NUCLEOTIDE SEQUENCE [LARGE SCALE GENOMIC DNA]</scope>
</reference>
<dbReference type="SUPFAM" id="SSF48726">
    <property type="entry name" value="Immunoglobulin"/>
    <property type="match status" value="2"/>
</dbReference>
<dbReference type="InterPro" id="IPR013783">
    <property type="entry name" value="Ig-like_fold"/>
</dbReference>
<dbReference type="PANTHER" id="PTHR47633:SF8">
    <property type="entry name" value="SPEG NEIGHBOR PROTEIN"/>
    <property type="match status" value="1"/>
</dbReference>